<keyword evidence="3" id="KW-1185">Reference proteome</keyword>
<comment type="caution">
    <text evidence="2">The sequence shown here is derived from an EMBL/GenBank/DDBJ whole genome shotgun (WGS) entry which is preliminary data.</text>
</comment>
<keyword evidence="1" id="KW-0472">Membrane</keyword>
<protein>
    <recommendedName>
        <fullName evidence="4">Envelope fusion protein</fullName>
    </recommendedName>
</protein>
<accession>A0AA38HQG5</accession>
<keyword evidence="1" id="KW-0812">Transmembrane</keyword>
<sequence>MQYSRLKDLSACKTIYEDDFICQDAITYMVNQHPVCEILLKVQQLDHIPSDCQTKTVKSNVQIWHKLRKNQWLYVLSRPVFGTISCEGSHRIFDVNFERGVGIFTMDSKCKCFTPMTALTSSSNYSSNYTNFVPKININEDNCCVEKMKYLQNQKMIPLSINSLNLDELRHAKHKLQKFEEALQRNMENPFIVTHSEWYNVVIGVLLLLALIPVLYYIIRKCCCKMSYRRILFCKFSRSVYKRRSNTPIQLGSFKEIAKEDVEDDEQDEETFIKPNSPDVPGPSAPLYPILTRSRSKSILSNDFAKRLKI</sequence>
<gene>
    <name evidence="2" type="ORF">Zmor_024853</name>
</gene>
<name>A0AA38HQG5_9CUCU</name>
<evidence type="ECO:0000313" key="2">
    <source>
        <dbReference type="EMBL" id="KAJ3642033.1"/>
    </source>
</evidence>
<evidence type="ECO:0000313" key="3">
    <source>
        <dbReference type="Proteomes" id="UP001168821"/>
    </source>
</evidence>
<dbReference type="AlphaFoldDB" id="A0AA38HQG5"/>
<keyword evidence="1" id="KW-1133">Transmembrane helix</keyword>
<evidence type="ECO:0008006" key="4">
    <source>
        <dbReference type="Google" id="ProtNLM"/>
    </source>
</evidence>
<feature type="transmembrane region" description="Helical" evidence="1">
    <location>
        <begin position="198"/>
        <end position="219"/>
    </location>
</feature>
<organism evidence="2 3">
    <name type="scientific">Zophobas morio</name>
    <dbReference type="NCBI Taxonomy" id="2755281"/>
    <lineage>
        <taxon>Eukaryota</taxon>
        <taxon>Metazoa</taxon>
        <taxon>Ecdysozoa</taxon>
        <taxon>Arthropoda</taxon>
        <taxon>Hexapoda</taxon>
        <taxon>Insecta</taxon>
        <taxon>Pterygota</taxon>
        <taxon>Neoptera</taxon>
        <taxon>Endopterygota</taxon>
        <taxon>Coleoptera</taxon>
        <taxon>Polyphaga</taxon>
        <taxon>Cucujiformia</taxon>
        <taxon>Tenebrionidae</taxon>
        <taxon>Zophobas</taxon>
    </lineage>
</organism>
<reference evidence="2" key="1">
    <citation type="journal article" date="2023" name="G3 (Bethesda)">
        <title>Whole genome assemblies of Zophobas morio and Tenebrio molitor.</title>
        <authorList>
            <person name="Kaur S."/>
            <person name="Stinson S.A."/>
            <person name="diCenzo G.C."/>
        </authorList>
    </citation>
    <scope>NUCLEOTIDE SEQUENCE</scope>
    <source>
        <strain evidence="2">QUZm001</strain>
    </source>
</reference>
<dbReference type="EMBL" id="JALNTZ010000008">
    <property type="protein sequence ID" value="KAJ3642033.1"/>
    <property type="molecule type" value="Genomic_DNA"/>
</dbReference>
<evidence type="ECO:0000256" key="1">
    <source>
        <dbReference type="SAM" id="Phobius"/>
    </source>
</evidence>
<proteinExistence type="predicted"/>
<dbReference type="InterPro" id="IPR022048">
    <property type="entry name" value="Envelope_fusion-like"/>
</dbReference>
<dbReference type="Proteomes" id="UP001168821">
    <property type="component" value="Unassembled WGS sequence"/>
</dbReference>
<dbReference type="Pfam" id="PF12259">
    <property type="entry name" value="Baculo_F"/>
    <property type="match status" value="1"/>
</dbReference>